<evidence type="ECO:0000313" key="2">
    <source>
        <dbReference type="Proteomes" id="UP000655588"/>
    </source>
</evidence>
<comment type="caution">
    <text evidence="1">The sequence shown here is derived from an EMBL/GenBank/DDBJ whole genome shotgun (WGS) entry which is preliminary data.</text>
</comment>
<sequence length="187" mass="20823">MNCHQILSGACNAGDRCYAVGSVEGISFTAYAAGCNIVILASNFERVQIIPGAVHNYIRISCLDCSTDTGKIAAAYENQVCIFEPTPLIHSTCSHQLEYRWVQTGSLTTESNISSLSWNLEGTRLLTGGELLQLWHQNITPFQEEHMMKINRLRTQEGVVTGHEENTSNILQDCEFCHFKEVHVKCV</sequence>
<dbReference type="EMBL" id="WNWW01000644">
    <property type="protein sequence ID" value="KAF3422793.1"/>
    <property type="molecule type" value="Genomic_DNA"/>
</dbReference>
<dbReference type="InterPro" id="IPR052208">
    <property type="entry name" value="DmX-like/RAVE_component"/>
</dbReference>
<organism evidence="1 2">
    <name type="scientific">Frieseomelitta varia</name>
    <dbReference type="NCBI Taxonomy" id="561572"/>
    <lineage>
        <taxon>Eukaryota</taxon>
        <taxon>Metazoa</taxon>
        <taxon>Ecdysozoa</taxon>
        <taxon>Arthropoda</taxon>
        <taxon>Hexapoda</taxon>
        <taxon>Insecta</taxon>
        <taxon>Pterygota</taxon>
        <taxon>Neoptera</taxon>
        <taxon>Endopterygota</taxon>
        <taxon>Hymenoptera</taxon>
        <taxon>Apocrita</taxon>
        <taxon>Aculeata</taxon>
        <taxon>Apoidea</taxon>
        <taxon>Anthophila</taxon>
        <taxon>Apidae</taxon>
        <taxon>Frieseomelitta</taxon>
    </lineage>
</organism>
<dbReference type="GO" id="GO:0043291">
    <property type="term" value="C:RAVE complex"/>
    <property type="evidence" value="ECO:0007669"/>
    <property type="project" value="TreeGrafter"/>
</dbReference>
<dbReference type="SUPFAM" id="SSF50978">
    <property type="entry name" value="WD40 repeat-like"/>
    <property type="match status" value="1"/>
</dbReference>
<gene>
    <name evidence="1" type="ORF">E2986_12167</name>
</gene>
<reference evidence="1" key="1">
    <citation type="submission" date="2019-11" db="EMBL/GenBank/DDBJ databases">
        <title>The nuclear and mitochondrial genomes of Frieseomelitta varia - a highly eusocial stingless bee (Meliponini) with a permanently sterile worker caste.</title>
        <authorList>
            <person name="Freitas F.C.P."/>
            <person name="Lourenco A.P."/>
            <person name="Nunes F.M.F."/>
            <person name="Paschoal A.R."/>
            <person name="Abreu F.C.P."/>
            <person name="Barbin F.O."/>
            <person name="Bataglia L."/>
            <person name="Cardoso-Junior C.A.M."/>
            <person name="Cervoni M.S."/>
            <person name="Silva S.R."/>
            <person name="Dalarmi F."/>
            <person name="Del Lama M.A."/>
            <person name="Depintor T.S."/>
            <person name="Ferreira K.M."/>
            <person name="Goria P.S."/>
            <person name="Jaskot M.C."/>
            <person name="Lago D.C."/>
            <person name="Luna-Lucena D."/>
            <person name="Moda L.M."/>
            <person name="Nascimento L."/>
            <person name="Pedrino M."/>
            <person name="Rabico F.O."/>
            <person name="Sanches F.C."/>
            <person name="Santos D.E."/>
            <person name="Santos C.G."/>
            <person name="Vieira J."/>
            <person name="Lopes T.F."/>
            <person name="Barchuk A.R."/>
            <person name="Hartfelder K."/>
            <person name="Simoes Z.L.P."/>
            <person name="Bitondi M.M.G."/>
            <person name="Pinheiro D.G."/>
        </authorList>
    </citation>
    <scope>NUCLEOTIDE SEQUENCE</scope>
    <source>
        <strain evidence="1">USP_RPSP 00005682</strain>
        <tissue evidence="1">Whole individual</tissue>
    </source>
</reference>
<dbReference type="AlphaFoldDB" id="A0A833SA53"/>
<keyword evidence="2" id="KW-1185">Reference proteome</keyword>
<dbReference type="GO" id="GO:0007035">
    <property type="term" value="P:vacuolar acidification"/>
    <property type="evidence" value="ECO:0007669"/>
    <property type="project" value="TreeGrafter"/>
</dbReference>
<proteinExistence type="predicted"/>
<dbReference type="PANTHER" id="PTHR13950:SF9">
    <property type="entry name" value="RABCONNECTIN-3A"/>
    <property type="match status" value="1"/>
</dbReference>
<evidence type="ECO:0000313" key="1">
    <source>
        <dbReference type="EMBL" id="KAF3422793.1"/>
    </source>
</evidence>
<dbReference type="InterPro" id="IPR036322">
    <property type="entry name" value="WD40_repeat_dom_sf"/>
</dbReference>
<protein>
    <submittedName>
        <fullName evidence="1">Uncharacterized protein</fullName>
    </submittedName>
</protein>
<dbReference type="PANTHER" id="PTHR13950">
    <property type="entry name" value="RABCONNECTIN-RELATED"/>
    <property type="match status" value="1"/>
</dbReference>
<dbReference type="Proteomes" id="UP000655588">
    <property type="component" value="Unassembled WGS sequence"/>
</dbReference>
<accession>A0A833SA53</accession>
<name>A0A833SA53_9HYME</name>